<reference evidence="3 4" key="2">
    <citation type="submission" date="2019-01" db="EMBL/GenBank/DDBJ databases">
        <title>The decoding of complex shrimp genome reveals the adaptation for benthos swimmer, frequently molting mechanism and breeding impact on genome.</title>
        <authorList>
            <person name="Sun Y."/>
            <person name="Gao Y."/>
            <person name="Yu Y."/>
        </authorList>
    </citation>
    <scope>NUCLEOTIDE SEQUENCE [LARGE SCALE GENOMIC DNA]</scope>
    <source>
        <tissue evidence="3">Muscle</tissue>
    </source>
</reference>
<feature type="region of interest" description="Disordered" evidence="1">
    <location>
        <begin position="543"/>
        <end position="619"/>
    </location>
</feature>
<comment type="caution">
    <text evidence="3">The sequence shown here is derived from an EMBL/GenBank/DDBJ whole genome shotgun (WGS) entry which is preliminary data.</text>
</comment>
<keyword evidence="2" id="KW-0812">Transmembrane</keyword>
<keyword evidence="2" id="KW-1133">Transmembrane helix</keyword>
<feature type="transmembrane region" description="Helical" evidence="2">
    <location>
        <begin position="32"/>
        <end position="53"/>
    </location>
</feature>
<feature type="transmembrane region" description="Helical" evidence="2">
    <location>
        <begin position="267"/>
        <end position="290"/>
    </location>
</feature>
<keyword evidence="4" id="KW-1185">Reference proteome</keyword>
<name>A0A3R7Q1G7_PENVA</name>
<dbReference type="AlphaFoldDB" id="A0A3R7Q1G7"/>
<keyword evidence="2" id="KW-0472">Membrane</keyword>
<feature type="compositionally biased region" description="Polar residues" evidence="1">
    <location>
        <begin position="543"/>
        <end position="583"/>
    </location>
</feature>
<proteinExistence type="predicted"/>
<feature type="transmembrane region" description="Helical" evidence="2">
    <location>
        <begin position="117"/>
        <end position="138"/>
    </location>
</feature>
<feature type="transmembrane region" description="Helical" evidence="2">
    <location>
        <begin position="73"/>
        <end position="97"/>
    </location>
</feature>
<evidence type="ECO:0000256" key="2">
    <source>
        <dbReference type="SAM" id="Phobius"/>
    </source>
</evidence>
<feature type="region of interest" description="Disordered" evidence="1">
    <location>
        <begin position="378"/>
        <end position="420"/>
    </location>
</feature>
<feature type="transmembrane region" description="Helical" evidence="2">
    <location>
        <begin position="302"/>
        <end position="321"/>
    </location>
</feature>
<evidence type="ECO:0000313" key="4">
    <source>
        <dbReference type="Proteomes" id="UP000283509"/>
    </source>
</evidence>
<reference evidence="3 4" key="1">
    <citation type="submission" date="2018-04" db="EMBL/GenBank/DDBJ databases">
        <authorList>
            <person name="Zhang X."/>
            <person name="Yuan J."/>
            <person name="Li F."/>
            <person name="Xiang J."/>
        </authorList>
    </citation>
    <scope>NUCLEOTIDE SEQUENCE [LARGE SCALE GENOMIC DNA]</scope>
    <source>
        <tissue evidence="3">Muscle</tissue>
    </source>
</reference>
<accession>A0A3R7Q1G7</accession>
<evidence type="ECO:0000313" key="3">
    <source>
        <dbReference type="EMBL" id="ROT83508.1"/>
    </source>
</evidence>
<dbReference type="Proteomes" id="UP000283509">
    <property type="component" value="Unassembled WGS sequence"/>
</dbReference>
<feature type="compositionally biased region" description="Polar residues" evidence="1">
    <location>
        <begin position="597"/>
        <end position="609"/>
    </location>
</feature>
<sequence length="619" mass="69071">MRSVRVLLAIHKFVGAFPYRIDSRETKVQPVWFVWSVILCAIVPASGCYLLMWAPSLSGTSSANDTTSVLWSYIYVVCFLGTSFYVFFASSWLARVLRMLEGLNSPESGKETARQNIVISAATFMLYGCLMLMTYLYLRIPEEAKTEAEVTLYVACHVMFSCFAGVKFMSPVGFFLILTWRIKVLNRCILTENLNLRADNITLQKSAGWANHVTPWTTPVHGSHPKQATHPTPGTPRKQLVLTPRNFALAERQLIHLERTVSEMMRYVGPVVMQMSLGVSSGITFQLYSLIDRLLSTSTLDWMTLVSAMTMAACYLVICLGPDLVNSQRLQDSQTIRLQIPCDAEAQLVSAANRVLGLLERPLEFHVLGFFSVSRSTAASPVPGGPVTQTSSPFPKFTQPTQINSKQLSSTSKLHPTNSDQLKINSKQLSSTSKLHQPTQINSKQLSHFQLTQPTQIKSNSHPLPNFTQPLRSTQSNSHPLPNFTQPTQINSKQLTSIPNFTQPTQINSKQLQINSQLTSTSKLHPTNSDQLKATHIHFQTSPNQLRSTQSNSHPLPNFTQPTQINSKQLTSTSKLHSDQLNNSRSRGRSTQRGQKPTESQIQGHPSETGTDEDTRLRQ</sequence>
<feature type="compositionally biased region" description="Polar residues" evidence="1">
    <location>
        <begin position="387"/>
        <end position="420"/>
    </location>
</feature>
<feature type="region of interest" description="Disordered" evidence="1">
    <location>
        <begin position="450"/>
        <end position="488"/>
    </location>
</feature>
<protein>
    <submittedName>
        <fullName evidence="3">Glutamine-rich protein 2</fullName>
    </submittedName>
</protein>
<feature type="transmembrane region" description="Helical" evidence="2">
    <location>
        <begin position="150"/>
        <end position="178"/>
    </location>
</feature>
<organism evidence="3 4">
    <name type="scientific">Penaeus vannamei</name>
    <name type="common">Whiteleg shrimp</name>
    <name type="synonym">Litopenaeus vannamei</name>
    <dbReference type="NCBI Taxonomy" id="6689"/>
    <lineage>
        <taxon>Eukaryota</taxon>
        <taxon>Metazoa</taxon>
        <taxon>Ecdysozoa</taxon>
        <taxon>Arthropoda</taxon>
        <taxon>Crustacea</taxon>
        <taxon>Multicrustacea</taxon>
        <taxon>Malacostraca</taxon>
        <taxon>Eumalacostraca</taxon>
        <taxon>Eucarida</taxon>
        <taxon>Decapoda</taxon>
        <taxon>Dendrobranchiata</taxon>
        <taxon>Penaeoidea</taxon>
        <taxon>Penaeidae</taxon>
        <taxon>Penaeus</taxon>
    </lineage>
</organism>
<dbReference type="EMBL" id="QCYY01000675">
    <property type="protein sequence ID" value="ROT83508.1"/>
    <property type="molecule type" value="Genomic_DNA"/>
</dbReference>
<gene>
    <name evidence="3" type="ORF">C7M84_023304</name>
</gene>
<evidence type="ECO:0000256" key="1">
    <source>
        <dbReference type="SAM" id="MobiDB-lite"/>
    </source>
</evidence>